<dbReference type="Pfam" id="PF02984">
    <property type="entry name" value="Cyclin_C"/>
    <property type="match status" value="1"/>
</dbReference>
<sequence>MHATRSEAATFHGKHSSSYEHEALATDDGPQGPDCLGPLIKPGVSTRSGLASGASRRALGDITNNRGAPSGKPGQHNTSKAMTRAMWATAAAGEGPLPGANSSLGLASVAPPPVLYEQPLPAPQKSDMDGKRREEAVDDMDLIQEVEEIDMHIEEASEMEAIQAESQEALGAIIEDLQGMTLKYSTARPVLGLGVDDIDAVDASNPLACVDYVESQYSHYREKECRPGYDPGYMKKQPYINVRMRAILVDWLVEVHYKFKCCPETLYLTVNLIDRFLDRKQVPRPKLQLVGVTAFLIACKYEEIYPPEVKELVYMTDAAYTRKQIIDMEAFMLATLKFQVTVCTTHCFLVRFLKAGHADNKLYFLASYIAERTLQEVDVLCFLPSMVAAAAVYLARKNCGMRSWSPTLNHYTKYSEEALLPCLRVLSPWLHSRSQTLQAIRKKYGAAKFMMVSSLELTGVV</sequence>
<dbReference type="OrthoDB" id="5590282at2759"/>
<evidence type="ECO:0000259" key="7">
    <source>
        <dbReference type="SMART" id="SM01332"/>
    </source>
</evidence>
<evidence type="ECO:0000313" key="8">
    <source>
        <dbReference type="EMBL" id="TFJ85118.1"/>
    </source>
</evidence>
<evidence type="ECO:0000256" key="2">
    <source>
        <dbReference type="ARBA" id="ARBA00023127"/>
    </source>
</evidence>
<comment type="caution">
    <text evidence="8">The sequence shown here is derived from an EMBL/GenBank/DDBJ whole genome shotgun (WGS) entry which is preliminary data.</text>
</comment>
<dbReference type="PROSITE" id="PS00292">
    <property type="entry name" value="CYCLINS"/>
    <property type="match status" value="1"/>
</dbReference>
<feature type="region of interest" description="Disordered" evidence="5">
    <location>
        <begin position="1"/>
        <end position="81"/>
    </location>
</feature>
<evidence type="ECO:0000256" key="5">
    <source>
        <dbReference type="SAM" id="MobiDB-lite"/>
    </source>
</evidence>
<dbReference type="InterPro" id="IPR048258">
    <property type="entry name" value="Cyclins_cyclin-box"/>
</dbReference>
<keyword evidence="3" id="KW-0131">Cell cycle</keyword>
<dbReference type="InterPro" id="IPR004367">
    <property type="entry name" value="Cyclin_C-dom"/>
</dbReference>
<dbReference type="InterPro" id="IPR036915">
    <property type="entry name" value="Cyclin-like_sf"/>
</dbReference>
<dbReference type="InterPro" id="IPR006671">
    <property type="entry name" value="Cyclin_N"/>
</dbReference>
<accession>A0A4D9D901</accession>
<feature type="domain" description="Cyclin C-terminal" evidence="7">
    <location>
        <begin position="343"/>
        <end position="458"/>
    </location>
</feature>
<dbReference type="Gene3D" id="1.10.472.10">
    <property type="entry name" value="Cyclin-like"/>
    <property type="match status" value="2"/>
</dbReference>
<feature type="domain" description="Cyclin-like" evidence="6">
    <location>
        <begin position="250"/>
        <end position="334"/>
    </location>
</feature>
<dbReference type="InterPro" id="IPR013763">
    <property type="entry name" value="Cyclin-like_dom"/>
</dbReference>
<keyword evidence="9" id="KW-1185">Reference proteome</keyword>
<dbReference type="PIRSF" id="PIRSF001771">
    <property type="entry name" value="Cyclin_A_B_D_E"/>
    <property type="match status" value="1"/>
</dbReference>
<name>A0A4D9D901_9STRA</name>
<dbReference type="SMART" id="SM00385">
    <property type="entry name" value="CYCLIN"/>
    <property type="match status" value="2"/>
</dbReference>
<dbReference type="PANTHER" id="PTHR10177">
    <property type="entry name" value="CYCLINS"/>
    <property type="match status" value="1"/>
</dbReference>
<keyword evidence="2 4" id="KW-0195">Cyclin</keyword>
<evidence type="ECO:0000259" key="6">
    <source>
        <dbReference type="SMART" id="SM00385"/>
    </source>
</evidence>
<evidence type="ECO:0000256" key="4">
    <source>
        <dbReference type="RuleBase" id="RU000383"/>
    </source>
</evidence>
<protein>
    <submittedName>
        <fullName evidence="8">Uncharacterized protein</fullName>
    </submittedName>
</protein>
<dbReference type="AlphaFoldDB" id="A0A4D9D901"/>
<reference evidence="8 9" key="1">
    <citation type="submission" date="2019-01" db="EMBL/GenBank/DDBJ databases">
        <title>Nuclear Genome Assembly of the Microalgal Biofuel strain Nannochloropsis salina CCMP1776.</title>
        <authorList>
            <person name="Hovde B."/>
        </authorList>
    </citation>
    <scope>NUCLEOTIDE SEQUENCE [LARGE SCALE GENOMIC DNA]</scope>
    <source>
        <strain evidence="8 9">CCMP1776</strain>
    </source>
</reference>
<evidence type="ECO:0000313" key="9">
    <source>
        <dbReference type="Proteomes" id="UP000355283"/>
    </source>
</evidence>
<dbReference type="GO" id="GO:0016538">
    <property type="term" value="F:cyclin-dependent protein serine/threonine kinase regulator activity"/>
    <property type="evidence" value="ECO:0007669"/>
    <property type="project" value="InterPro"/>
</dbReference>
<organism evidence="8 9">
    <name type="scientific">Nannochloropsis salina CCMP1776</name>
    <dbReference type="NCBI Taxonomy" id="1027361"/>
    <lineage>
        <taxon>Eukaryota</taxon>
        <taxon>Sar</taxon>
        <taxon>Stramenopiles</taxon>
        <taxon>Ochrophyta</taxon>
        <taxon>Eustigmatophyceae</taxon>
        <taxon>Eustigmatales</taxon>
        <taxon>Monodopsidaceae</taxon>
        <taxon>Microchloropsis</taxon>
        <taxon>Microchloropsis salina</taxon>
    </lineage>
</organism>
<keyword evidence="1" id="KW-0132">Cell division</keyword>
<dbReference type="FunFam" id="1.10.472.10:FF:000001">
    <property type="entry name" value="G2/mitotic-specific cyclin"/>
    <property type="match status" value="1"/>
</dbReference>
<dbReference type="SMART" id="SM01332">
    <property type="entry name" value="Cyclin_C"/>
    <property type="match status" value="1"/>
</dbReference>
<evidence type="ECO:0000256" key="1">
    <source>
        <dbReference type="ARBA" id="ARBA00022618"/>
    </source>
</evidence>
<feature type="domain" description="Cyclin-like" evidence="6">
    <location>
        <begin position="347"/>
        <end position="428"/>
    </location>
</feature>
<dbReference type="EMBL" id="SDOX01000016">
    <property type="protein sequence ID" value="TFJ85118.1"/>
    <property type="molecule type" value="Genomic_DNA"/>
</dbReference>
<gene>
    <name evidence="8" type="ORF">NSK_003541</name>
</gene>
<dbReference type="SUPFAM" id="SSF47954">
    <property type="entry name" value="Cyclin-like"/>
    <property type="match status" value="2"/>
</dbReference>
<dbReference type="InterPro" id="IPR046965">
    <property type="entry name" value="Cyclin_A/B-like"/>
</dbReference>
<comment type="similarity">
    <text evidence="4">Belongs to the cyclin family.</text>
</comment>
<proteinExistence type="inferred from homology"/>
<evidence type="ECO:0000256" key="3">
    <source>
        <dbReference type="ARBA" id="ARBA00023306"/>
    </source>
</evidence>
<dbReference type="GO" id="GO:0044772">
    <property type="term" value="P:mitotic cell cycle phase transition"/>
    <property type="evidence" value="ECO:0007669"/>
    <property type="project" value="InterPro"/>
</dbReference>
<dbReference type="InterPro" id="IPR039361">
    <property type="entry name" value="Cyclin"/>
</dbReference>
<dbReference type="GO" id="GO:0051301">
    <property type="term" value="P:cell division"/>
    <property type="evidence" value="ECO:0007669"/>
    <property type="project" value="UniProtKB-KW"/>
</dbReference>
<dbReference type="Proteomes" id="UP000355283">
    <property type="component" value="Unassembled WGS sequence"/>
</dbReference>
<dbReference type="Pfam" id="PF00134">
    <property type="entry name" value="Cyclin_N"/>
    <property type="match status" value="1"/>
</dbReference>